<dbReference type="NCBIfam" id="TIGR02118">
    <property type="entry name" value="EthD family reductase"/>
    <property type="match status" value="1"/>
</dbReference>
<dbReference type="PANTHER" id="PTHR40260:SF2">
    <property type="entry name" value="BLR8190 PROTEIN"/>
    <property type="match status" value="1"/>
</dbReference>
<protein>
    <recommendedName>
        <fullName evidence="6">EthD domain-containing protein</fullName>
    </recommendedName>
</protein>
<dbReference type="EMBL" id="NAJP01000064">
    <property type="protein sequence ID" value="TKA35978.1"/>
    <property type="molecule type" value="Genomic_DNA"/>
</dbReference>
<dbReference type="Proteomes" id="UP000310066">
    <property type="component" value="Unassembled WGS sequence"/>
</dbReference>
<evidence type="ECO:0008006" key="6">
    <source>
        <dbReference type="Google" id="ProtNLM"/>
    </source>
</evidence>
<accession>A0A4U0UJW9</accession>
<reference evidence="2" key="2">
    <citation type="submission" date="2023-06" db="EMBL/GenBank/DDBJ databases">
        <title>Black Yeasts Isolated from many extreme environments.</title>
        <authorList>
            <person name="Coleine C."/>
            <person name="Stajich J.E."/>
            <person name="Selbmann L."/>
        </authorList>
    </citation>
    <scope>NUCLEOTIDE SEQUENCE</scope>
    <source>
        <strain evidence="2">CCFEE 5200</strain>
    </source>
</reference>
<evidence type="ECO:0000313" key="2">
    <source>
        <dbReference type="EMBL" id="KAK1003496.1"/>
    </source>
</evidence>
<dbReference type="STRING" id="329885.A0A4U0UJW9"/>
<keyword evidence="5" id="KW-1185">Reference proteome</keyword>
<dbReference type="PANTHER" id="PTHR40260">
    <property type="entry name" value="BLR8190 PROTEIN"/>
    <property type="match status" value="1"/>
</dbReference>
<dbReference type="InterPro" id="IPR011008">
    <property type="entry name" value="Dimeric_a/b-barrel"/>
</dbReference>
<evidence type="ECO:0000313" key="5">
    <source>
        <dbReference type="Proteomes" id="UP001175353"/>
    </source>
</evidence>
<dbReference type="SUPFAM" id="SSF54909">
    <property type="entry name" value="Dimeric alpha+beta barrel"/>
    <property type="match status" value="1"/>
</dbReference>
<gene>
    <name evidence="3" type="ORF">B0A54_12202</name>
    <name evidence="2" type="ORF">LTR91_004722</name>
</gene>
<evidence type="ECO:0000256" key="1">
    <source>
        <dbReference type="ARBA" id="ARBA00005986"/>
    </source>
</evidence>
<reference evidence="3 4" key="1">
    <citation type="submission" date="2017-03" db="EMBL/GenBank/DDBJ databases">
        <title>Genomes of endolithic fungi from Antarctica.</title>
        <authorList>
            <person name="Coleine C."/>
            <person name="Masonjones S."/>
            <person name="Stajich J.E."/>
        </authorList>
    </citation>
    <scope>NUCLEOTIDE SEQUENCE [LARGE SCALE GENOMIC DNA]</scope>
    <source>
        <strain evidence="3 4">CCFEE 5311</strain>
    </source>
</reference>
<organism evidence="3 4">
    <name type="scientific">Friedmanniomyces endolithicus</name>
    <dbReference type="NCBI Taxonomy" id="329885"/>
    <lineage>
        <taxon>Eukaryota</taxon>
        <taxon>Fungi</taxon>
        <taxon>Dikarya</taxon>
        <taxon>Ascomycota</taxon>
        <taxon>Pezizomycotina</taxon>
        <taxon>Dothideomycetes</taxon>
        <taxon>Dothideomycetidae</taxon>
        <taxon>Mycosphaerellales</taxon>
        <taxon>Teratosphaeriaceae</taxon>
        <taxon>Friedmanniomyces</taxon>
    </lineage>
</organism>
<dbReference type="AlphaFoldDB" id="A0A4U0UJW9"/>
<proteinExistence type="inferred from homology"/>
<dbReference type="Gene3D" id="3.30.70.100">
    <property type="match status" value="1"/>
</dbReference>
<evidence type="ECO:0000313" key="3">
    <source>
        <dbReference type="EMBL" id="TKA35978.1"/>
    </source>
</evidence>
<evidence type="ECO:0000313" key="4">
    <source>
        <dbReference type="Proteomes" id="UP000310066"/>
    </source>
</evidence>
<dbReference type="Proteomes" id="UP001175353">
    <property type="component" value="Unassembled WGS sequence"/>
</dbReference>
<dbReference type="OrthoDB" id="4892971at2759"/>
<name>A0A4U0UJW9_9PEZI</name>
<dbReference type="EMBL" id="JAUJLE010000028">
    <property type="protein sequence ID" value="KAK1003496.1"/>
    <property type="molecule type" value="Genomic_DNA"/>
</dbReference>
<dbReference type="GO" id="GO:0016491">
    <property type="term" value="F:oxidoreductase activity"/>
    <property type="evidence" value="ECO:0007669"/>
    <property type="project" value="InterPro"/>
</dbReference>
<comment type="similarity">
    <text evidence="1">Belongs to the tpcK family.</text>
</comment>
<sequence>MAETTVLYPKGTKFNMDYYLTSHMPLVGNSFKSKGLKGWKVLDFGAEAEYCVQATLEWDSQKSFETAAATEEMKKIMDDVPNFSDKQPTLIPGIVKGTM</sequence>
<comment type="caution">
    <text evidence="3">The sequence shown here is derived from an EMBL/GenBank/DDBJ whole genome shotgun (WGS) entry which is preliminary data.</text>
</comment>
<dbReference type="InterPro" id="IPR009799">
    <property type="entry name" value="EthD_dom"/>
</dbReference>